<reference evidence="2 3" key="1">
    <citation type="journal article" date="2019" name="Sci. Rep.">
        <title>Comparative genomics of chytrid fungi reveal insights into the obligate biotrophic and pathogenic lifestyle of Synchytrium endobioticum.</title>
        <authorList>
            <person name="van de Vossenberg B.T.L.H."/>
            <person name="Warris S."/>
            <person name="Nguyen H.D.T."/>
            <person name="van Gent-Pelzer M.P.E."/>
            <person name="Joly D.L."/>
            <person name="van de Geest H.C."/>
            <person name="Bonants P.J.M."/>
            <person name="Smith D.S."/>
            <person name="Levesque C.A."/>
            <person name="van der Lee T.A.J."/>
        </authorList>
    </citation>
    <scope>NUCLEOTIDE SEQUENCE [LARGE SCALE GENOMIC DNA]</scope>
    <source>
        <strain evidence="2 3">MB42</strain>
    </source>
</reference>
<name>A0A507CXU1_9FUNG</name>
<dbReference type="Proteomes" id="UP000317494">
    <property type="component" value="Unassembled WGS sequence"/>
</dbReference>
<dbReference type="EMBL" id="QEAN01000183">
    <property type="protein sequence ID" value="TPX43983.1"/>
    <property type="molecule type" value="Genomic_DNA"/>
</dbReference>
<feature type="compositionally biased region" description="Low complexity" evidence="1">
    <location>
        <begin position="141"/>
        <end position="156"/>
    </location>
</feature>
<proteinExistence type="predicted"/>
<sequence length="300" mass="32936">MTKQISSRRSSVSSTVHGSTPAATEDSCVRKLGHKKLVSVTNHHHTMSSSRGLKESEPEPRLPNSGPTSSTKQASLSSSHSSVAQCAPFYSTSPGSTDMFSASPSRHYGVRNNHYPANSGMREDTRLAPSLALQTLPSQCTSTSSRRSSLRRSSTTVILNTQPSHATSQFDEVGKTKSLKESPSVRERQHQEEMEALKNYGAGLEVDDQAIDDWDETVIVKIQIFQRTDLLLTRHPATRLRNATAENCIVNVSRGFQPPCESFESCRSAPGGTLSSAFCFMEVFLLVDGGFRGRSWRIRE</sequence>
<keyword evidence="3" id="KW-1185">Reference proteome</keyword>
<feature type="compositionally biased region" description="Basic and acidic residues" evidence="1">
    <location>
        <begin position="172"/>
        <end position="190"/>
    </location>
</feature>
<evidence type="ECO:0000313" key="3">
    <source>
        <dbReference type="Proteomes" id="UP000317494"/>
    </source>
</evidence>
<feature type="compositionally biased region" description="Basic residues" evidence="1">
    <location>
        <begin position="31"/>
        <end position="46"/>
    </location>
</feature>
<dbReference type="AlphaFoldDB" id="A0A507CXU1"/>
<feature type="compositionally biased region" description="Polar residues" evidence="1">
    <location>
        <begin position="157"/>
        <end position="170"/>
    </location>
</feature>
<organism evidence="2 3">
    <name type="scientific">Synchytrium endobioticum</name>
    <dbReference type="NCBI Taxonomy" id="286115"/>
    <lineage>
        <taxon>Eukaryota</taxon>
        <taxon>Fungi</taxon>
        <taxon>Fungi incertae sedis</taxon>
        <taxon>Chytridiomycota</taxon>
        <taxon>Chytridiomycota incertae sedis</taxon>
        <taxon>Chytridiomycetes</taxon>
        <taxon>Synchytriales</taxon>
        <taxon>Synchytriaceae</taxon>
        <taxon>Synchytrium</taxon>
    </lineage>
</organism>
<protein>
    <submittedName>
        <fullName evidence="2">Uncharacterized protein</fullName>
    </submittedName>
</protein>
<feature type="region of interest" description="Disordered" evidence="1">
    <location>
        <begin position="136"/>
        <end position="190"/>
    </location>
</feature>
<dbReference type="VEuPathDB" id="FungiDB:SeMB42_g04480"/>
<evidence type="ECO:0000256" key="1">
    <source>
        <dbReference type="SAM" id="MobiDB-lite"/>
    </source>
</evidence>
<accession>A0A507CXU1</accession>
<feature type="region of interest" description="Disordered" evidence="1">
    <location>
        <begin position="1"/>
        <end position="79"/>
    </location>
</feature>
<comment type="caution">
    <text evidence="2">The sequence shown here is derived from an EMBL/GenBank/DDBJ whole genome shotgun (WGS) entry which is preliminary data.</text>
</comment>
<feature type="compositionally biased region" description="Low complexity" evidence="1">
    <location>
        <begin position="7"/>
        <end position="20"/>
    </location>
</feature>
<feature type="compositionally biased region" description="Low complexity" evidence="1">
    <location>
        <begin position="69"/>
        <end position="79"/>
    </location>
</feature>
<gene>
    <name evidence="2" type="ORF">SeMB42_g04480</name>
</gene>
<evidence type="ECO:0000313" key="2">
    <source>
        <dbReference type="EMBL" id="TPX43983.1"/>
    </source>
</evidence>